<dbReference type="Proteomes" id="UP000005536">
    <property type="component" value="Unassembled WGS sequence"/>
</dbReference>
<evidence type="ECO:0000313" key="2">
    <source>
        <dbReference type="Proteomes" id="UP000005536"/>
    </source>
</evidence>
<proteinExistence type="predicted"/>
<dbReference type="EMBL" id="ADBF01000042">
    <property type="protein sequence ID" value="EFE49712.1"/>
    <property type="molecule type" value="Genomic_DNA"/>
</dbReference>
<reference evidence="1 2" key="1">
    <citation type="submission" date="2010-02" db="EMBL/GenBank/DDBJ databases">
        <authorList>
            <person name="Weinstock G."/>
            <person name="Sodergren E."/>
            <person name="Clifton S."/>
            <person name="Fulton L."/>
            <person name="Fulton B."/>
            <person name="Courtney L."/>
            <person name="Fronick C."/>
            <person name="Harrison M."/>
            <person name="Strong C."/>
            <person name="Farmer C."/>
            <person name="Delahaunty K."/>
            <person name="Markovic C."/>
            <person name="Hall O."/>
            <person name="Minx P."/>
            <person name="Tomlinson C."/>
            <person name="Mitreva M."/>
            <person name="Nelson J."/>
            <person name="Hou S."/>
            <person name="Wollam A."/>
            <person name="Pepin K.H."/>
            <person name="Johnson M."/>
            <person name="Bhonagiri V."/>
            <person name="Zhang X."/>
            <person name="Suruliraj S."/>
            <person name="Warren W."/>
            <person name="Chinwalla A."/>
            <person name="Mardis E.R."/>
            <person name="Wilson R.K."/>
        </authorList>
    </citation>
    <scope>NUCLEOTIDE SEQUENCE [LARGE SCALE GENOMIC DNA]</scope>
    <source>
        <strain evidence="1 2">ATCC 29315</strain>
    </source>
</reference>
<protein>
    <submittedName>
        <fullName evidence="1">Uncharacterized protein</fullName>
    </submittedName>
</protein>
<gene>
    <name evidence="1" type="ORF">NEIELOOT_01455</name>
</gene>
<evidence type="ECO:0000313" key="1">
    <source>
        <dbReference type="EMBL" id="EFE49712.1"/>
    </source>
</evidence>
<accession>D4DQW5</accession>
<sequence>MQTGNDAERRTRLQILIVGSVVGIDFVEGNRVLQAAFGNQLASGFNVNRAVIAQAHGIGQRVGSQRVKHIAAVSRGNIENMYGFARFAQLGRGRLNRFADIGFALADAAPADGVEIVFVHRHTKGIAALRLVAVHIIQRTAGVVAGFFADFQTFAPARAEVEGGTVNCPECAARRINRQRRGQFVGFTTAFAVQVGLGQIDLI</sequence>
<name>D4DQW5_NEIEG</name>
<organism evidence="1 2">
    <name type="scientific">Neisseria elongata subsp. glycolytica ATCC 29315</name>
    <dbReference type="NCBI Taxonomy" id="546263"/>
    <lineage>
        <taxon>Bacteria</taxon>
        <taxon>Pseudomonadati</taxon>
        <taxon>Pseudomonadota</taxon>
        <taxon>Betaproteobacteria</taxon>
        <taxon>Neisseriales</taxon>
        <taxon>Neisseriaceae</taxon>
        <taxon>Neisseria</taxon>
    </lineage>
</organism>
<dbReference type="AlphaFoldDB" id="D4DQW5"/>
<comment type="caution">
    <text evidence="1">The sequence shown here is derived from an EMBL/GenBank/DDBJ whole genome shotgun (WGS) entry which is preliminary data.</text>
</comment>